<accession>L5K2H2</accession>
<keyword evidence="3" id="KW-1185">Reference proteome</keyword>
<name>L5K2H2_PTEAL</name>
<evidence type="ECO:0000313" key="3">
    <source>
        <dbReference type="Proteomes" id="UP000010552"/>
    </source>
</evidence>
<dbReference type="EMBL" id="KB031042">
    <property type="protein sequence ID" value="ELK05532.1"/>
    <property type="molecule type" value="Genomic_DNA"/>
</dbReference>
<proteinExistence type="predicted"/>
<dbReference type="InParanoid" id="L5K2H2"/>
<dbReference type="Proteomes" id="UP000010552">
    <property type="component" value="Unassembled WGS sequence"/>
</dbReference>
<evidence type="ECO:0000256" key="1">
    <source>
        <dbReference type="SAM" id="MobiDB-lite"/>
    </source>
</evidence>
<evidence type="ECO:0000313" key="2">
    <source>
        <dbReference type="EMBL" id="ELK05532.1"/>
    </source>
</evidence>
<feature type="compositionally biased region" description="Basic and acidic residues" evidence="1">
    <location>
        <begin position="82"/>
        <end position="92"/>
    </location>
</feature>
<feature type="region of interest" description="Disordered" evidence="1">
    <location>
        <begin position="14"/>
        <end position="99"/>
    </location>
</feature>
<dbReference type="AlphaFoldDB" id="L5K2H2"/>
<feature type="compositionally biased region" description="Basic and acidic residues" evidence="1">
    <location>
        <begin position="28"/>
        <end position="37"/>
    </location>
</feature>
<reference evidence="3" key="1">
    <citation type="journal article" date="2013" name="Science">
        <title>Comparative analysis of bat genomes provides insight into the evolution of flight and immunity.</title>
        <authorList>
            <person name="Zhang G."/>
            <person name="Cowled C."/>
            <person name="Shi Z."/>
            <person name="Huang Z."/>
            <person name="Bishop-Lilly K.A."/>
            <person name="Fang X."/>
            <person name="Wynne J.W."/>
            <person name="Xiong Z."/>
            <person name="Baker M.L."/>
            <person name="Zhao W."/>
            <person name="Tachedjian M."/>
            <person name="Zhu Y."/>
            <person name="Zhou P."/>
            <person name="Jiang X."/>
            <person name="Ng J."/>
            <person name="Yang L."/>
            <person name="Wu L."/>
            <person name="Xiao J."/>
            <person name="Feng Y."/>
            <person name="Chen Y."/>
            <person name="Sun X."/>
            <person name="Zhang Y."/>
            <person name="Marsh G.A."/>
            <person name="Crameri G."/>
            <person name="Broder C.C."/>
            <person name="Frey K.G."/>
            <person name="Wang L.F."/>
            <person name="Wang J."/>
        </authorList>
    </citation>
    <scope>NUCLEOTIDE SEQUENCE [LARGE SCALE GENOMIC DNA]</scope>
</reference>
<protein>
    <submittedName>
        <fullName evidence="2">Uncharacterized protein</fullName>
    </submittedName>
</protein>
<gene>
    <name evidence="2" type="ORF">PAL_GLEAN10023603</name>
</gene>
<sequence length="201" mass="20379">MVAGCGGVSLQGRCRGSRVRGAGAEEAGLERAGRGAPDKGGAGGARVNVRPAPAALTQFHQKLGGGGGGSAAHPAPRRKPDRSRAGSRDRNLNRPGSTPLTCAAERARSVFGPLFCSRECVGIRDLLGHTFVRRSGGRVTGAYVGGQGRVPLYTAGVLRASQASPALILSGPASLEVSPADPVPRLIQCVSSSVSSYLSGL</sequence>
<organism evidence="2 3">
    <name type="scientific">Pteropus alecto</name>
    <name type="common">Black flying fox</name>
    <dbReference type="NCBI Taxonomy" id="9402"/>
    <lineage>
        <taxon>Eukaryota</taxon>
        <taxon>Metazoa</taxon>
        <taxon>Chordata</taxon>
        <taxon>Craniata</taxon>
        <taxon>Vertebrata</taxon>
        <taxon>Euteleostomi</taxon>
        <taxon>Mammalia</taxon>
        <taxon>Eutheria</taxon>
        <taxon>Laurasiatheria</taxon>
        <taxon>Chiroptera</taxon>
        <taxon>Yinpterochiroptera</taxon>
        <taxon>Pteropodoidea</taxon>
        <taxon>Pteropodidae</taxon>
        <taxon>Pteropodinae</taxon>
        <taxon>Pteropus</taxon>
    </lineage>
</organism>